<evidence type="ECO:0000256" key="3">
    <source>
        <dbReference type="ARBA" id="ARBA00022448"/>
    </source>
</evidence>
<gene>
    <name evidence="19" type="ORF">QE399_004116</name>
</gene>
<dbReference type="InterPro" id="IPR036942">
    <property type="entry name" value="Beta-barrel_TonB_sf"/>
</dbReference>
<dbReference type="RefSeq" id="WP_309831827.1">
    <property type="nucleotide sequence ID" value="NZ_JAVIZX010000001.1"/>
</dbReference>
<evidence type="ECO:0000256" key="7">
    <source>
        <dbReference type="ARBA" id="ARBA00022729"/>
    </source>
</evidence>
<keyword evidence="6 14" id="KW-0812">Transmembrane</keyword>
<feature type="signal peptide" evidence="17">
    <location>
        <begin position="1"/>
        <end position="30"/>
    </location>
</feature>
<comment type="subcellular location">
    <subcellularLocation>
        <location evidence="1 14">Cell outer membrane</location>
        <topology evidence="1 14">Multi-pass membrane protein</topology>
    </subcellularLocation>
</comment>
<dbReference type="CDD" id="cd01347">
    <property type="entry name" value="ligand_gated_channel"/>
    <property type="match status" value="1"/>
</dbReference>
<evidence type="ECO:0000256" key="12">
    <source>
        <dbReference type="ARBA" id="ARBA00023170"/>
    </source>
</evidence>
<feature type="domain" description="Secretin/TonB short N-terminal" evidence="18">
    <location>
        <begin position="57"/>
        <end position="108"/>
    </location>
</feature>
<comment type="caution">
    <text evidence="19">The sequence shown here is derived from an EMBL/GenBank/DDBJ whole genome shotgun (WGS) entry which is preliminary data.</text>
</comment>
<dbReference type="InterPro" id="IPR010917">
    <property type="entry name" value="TonB_rcpt_CS"/>
</dbReference>
<evidence type="ECO:0000256" key="8">
    <source>
        <dbReference type="ARBA" id="ARBA00023004"/>
    </source>
</evidence>
<keyword evidence="5" id="KW-0410">Iron transport</keyword>
<evidence type="ECO:0000256" key="13">
    <source>
        <dbReference type="ARBA" id="ARBA00023237"/>
    </source>
</evidence>
<feature type="chain" id="PRO_5047414750" evidence="17">
    <location>
        <begin position="31"/>
        <end position="812"/>
    </location>
</feature>
<evidence type="ECO:0000256" key="17">
    <source>
        <dbReference type="SAM" id="SignalP"/>
    </source>
</evidence>
<feature type="short sequence motif" description="TonB C-terminal box" evidence="15">
    <location>
        <begin position="795"/>
        <end position="812"/>
    </location>
</feature>
<dbReference type="PANTHER" id="PTHR32552:SF74">
    <property type="entry name" value="HYDROXAMATE SIDEROPHORE RECEPTOR FHUE"/>
    <property type="match status" value="1"/>
</dbReference>
<dbReference type="NCBIfam" id="TIGR01783">
    <property type="entry name" value="TonB-siderophor"/>
    <property type="match status" value="1"/>
</dbReference>
<evidence type="ECO:0000256" key="14">
    <source>
        <dbReference type="PROSITE-ProRule" id="PRU01360"/>
    </source>
</evidence>
<evidence type="ECO:0000256" key="9">
    <source>
        <dbReference type="ARBA" id="ARBA00023065"/>
    </source>
</evidence>
<dbReference type="Gene3D" id="2.170.130.10">
    <property type="entry name" value="TonB-dependent receptor, plug domain"/>
    <property type="match status" value="1"/>
</dbReference>
<dbReference type="Proteomes" id="UP001267710">
    <property type="component" value="Unassembled WGS sequence"/>
</dbReference>
<dbReference type="Gene3D" id="3.55.50.30">
    <property type="match status" value="1"/>
</dbReference>
<evidence type="ECO:0000256" key="10">
    <source>
        <dbReference type="ARBA" id="ARBA00023077"/>
    </source>
</evidence>
<dbReference type="PROSITE" id="PS52016">
    <property type="entry name" value="TONB_DEPENDENT_REC_3"/>
    <property type="match status" value="1"/>
</dbReference>
<keyword evidence="9" id="KW-0406">Ion transport</keyword>
<dbReference type="Pfam" id="PF07715">
    <property type="entry name" value="Plug"/>
    <property type="match status" value="1"/>
</dbReference>
<evidence type="ECO:0000256" key="4">
    <source>
        <dbReference type="ARBA" id="ARBA00022452"/>
    </source>
</evidence>
<reference evidence="19 20" key="1">
    <citation type="submission" date="2023-08" db="EMBL/GenBank/DDBJ databases">
        <title>Functional and genomic diversity of the sorghum phyllosphere microbiome.</title>
        <authorList>
            <person name="Shade A."/>
        </authorList>
    </citation>
    <scope>NUCLEOTIDE SEQUENCE [LARGE SCALE GENOMIC DNA]</scope>
    <source>
        <strain evidence="19 20">SORGH_AS_0335</strain>
    </source>
</reference>
<dbReference type="SMART" id="SM00965">
    <property type="entry name" value="STN"/>
    <property type="match status" value="1"/>
</dbReference>
<sequence>MSDRFRPRPWRLARITPVAAALLLACAAQAQSSRIAIDLPAAPLDRSLGTLARQAGVQVFFSSDLAQGRTAPALRGEFTAREALDRLLAGSGLALRAQDATTFTVEPAPAAAAGGASTTLSEVKVVAEADTSGTTEGTASYTTRATSTATRLPLTLRETPQAATVITRQRMDDQAMTSIVDVVQAAPGLFLSGADGVGRPNITARGFSANVMYEGFTSAWSSFLPSSQANMALFDRVEIVRGATGLAQGAGSPSAAINMVHKRPTRDFRGAVSASAGSWDDYGLTADVGGPLNAAGTLRGRLVAAGQDAGTFRDVEKHDHGLLYGVLEADVGERTLLTLGVHRQTDYSNHFWYDLPMGGRGGHLNLPRSTFLGNDWEYAKNRVTTAFATLEHELGNDWKLRLATLQSWRDLDILGTATYRESANATNDVFYQSVWGGQYDYRSQNYDVSVSGPFELLGRRHQVVAGATHQALDSTTHNRSWTPSRILGVDVFRYDPYGTPEPVGTPTTTTSNVISQDSVYATTHLHLADRWKLLLGGRLDWYEYDNRSGPGSYKVTRNVTRYAGVTYDLDRHHTAYASYTDIFNPQTAKGTDGHIIKPIVGENYEVGVKGEYFGGALNTTLAYFQVNQTNRARTLTDQSACPTYPETACSEASGLVRTKGVDLEVLGALTPRWQIGAGYTYADTRYVRDGNAANIGQRFSTGTNPQNMFKLTTLYRFAGELQRWRAGASLYWQSRLYNKGTTAGNAWRNEQGAYAVADVLLGYQPTAQLDLQLNVTNLFDRRYYRAVGYSTQWGTDIYGEPRKLKVTAKYSF</sequence>
<comment type="similarity">
    <text evidence="2 14 16">Belongs to the TonB-dependent receptor family.</text>
</comment>
<dbReference type="EMBL" id="JAVIZX010000001">
    <property type="protein sequence ID" value="MDR6216427.1"/>
    <property type="molecule type" value="Genomic_DNA"/>
</dbReference>
<dbReference type="InterPro" id="IPR000531">
    <property type="entry name" value="Beta-barrel_TonB"/>
</dbReference>
<evidence type="ECO:0000259" key="18">
    <source>
        <dbReference type="SMART" id="SM00965"/>
    </source>
</evidence>
<keyword evidence="11 14" id="KW-0472">Membrane</keyword>
<proteinExistence type="inferred from homology"/>
<keyword evidence="10 16" id="KW-0798">TonB box</keyword>
<keyword evidence="20" id="KW-1185">Reference proteome</keyword>
<dbReference type="PROSITE" id="PS01156">
    <property type="entry name" value="TONB_DEPENDENT_REC_2"/>
    <property type="match status" value="1"/>
</dbReference>
<keyword evidence="7 17" id="KW-0732">Signal</keyword>
<dbReference type="PROSITE" id="PS51257">
    <property type="entry name" value="PROKAR_LIPOPROTEIN"/>
    <property type="match status" value="1"/>
</dbReference>
<evidence type="ECO:0000256" key="6">
    <source>
        <dbReference type="ARBA" id="ARBA00022692"/>
    </source>
</evidence>
<dbReference type="InterPro" id="IPR039426">
    <property type="entry name" value="TonB-dep_rcpt-like"/>
</dbReference>
<keyword evidence="8" id="KW-0408">Iron</keyword>
<dbReference type="InterPro" id="IPR011662">
    <property type="entry name" value="Secretin/TonB_short_N"/>
</dbReference>
<evidence type="ECO:0000256" key="11">
    <source>
        <dbReference type="ARBA" id="ARBA00023136"/>
    </source>
</evidence>
<accession>A0ABU1IGS5</accession>
<name>A0ABU1IGS5_9BURK</name>
<dbReference type="InterPro" id="IPR037066">
    <property type="entry name" value="Plug_dom_sf"/>
</dbReference>
<dbReference type="InterPro" id="IPR012910">
    <property type="entry name" value="Plug_dom"/>
</dbReference>
<evidence type="ECO:0000256" key="5">
    <source>
        <dbReference type="ARBA" id="ARBA00022496"/>
    </source>
</evidence>
<evidence type="ECO:0000256" key="2">
    <source>
        <dbReference type="ARBA" id="ARBA00009810"/>
    </source>
</evidence>
<dbReference type="Gene3D" id="2.40.170.20">
    <property type="entry name" value="TonB-dependent receptor, beta-barrel domain"/>
    <property type="match status" value="1"/>
</dbReference>
<keyword evidence="13 14" id="KW-0998">Cell outer membrane</keyword>
<dbReference type="PANTHER" id="PTHR32552">
    <property type="entry name" value="FERRICHROME IRON RECEPTOR-RELATED"/>
    <property type="match status" value="1"/>
</dbReference>
<evidence type="ECO:0000313" key="19">
    <source>
        <dbReference type="EMBL" id="MDR6216427.1"/>
    </source>
</evidence>
<dbReference type="Pfam" id="PF00593">
    <property type="entry name" value="TonB_dep_Rec_b-barrel"/>
    <property type="match status" value="1"/>
</dbReference>
<organism evidence="19 20">
    <name type="scientific">Paracidovorax wautersii</name>
    <dbReference type="NCBI Taxonomy" id="1177982"/>
    <lineage>
        <taxon>Bacteria</taxon>
        <taxon>Pseudomonadati</taxon>
        <taxon>Pseudomonadota</taxon>
        <taxon>Betaproteobacteria</taxon>
        <taxon>Burkholderiales</taxon>
        <taxon>Comamonadaceae</taxon>
        <taxon>Paracidovorax</taxon>
    </lineage>
</organism>
<evidence type="ECO:0000313" key="20">
    <source>
        <dbReference type="Proteomes" id="UP001267710"/>
    </source>
</evidence>
<protein>
    <submittedName>
        <fullName evidence="19">Outer membrane receptor for ferric coprogen and ferric-rhodotorulic acid</fullName>
    </submittedName>
</protein>
<evidence type="ECO:0000256" key="15">
    <source>
        <dbReference type="PROSITE-ProRule" id="PRU10144"/>
    </source>
</evidence>
<evidence type="ECO:0000256" key="1">
    <source>
        <dbReference type="ARBA" id="ARBA00004571"/>
    </source>
</evidence>
<dbReference type="SUPFAM" id="SSF56935">
    <property type="entry name" value="Porins"/>
    <property type="match status" value="1"/>
</dbReference>
<dbReference type="InterPro" id="IPR010105">
    <property type="entry name" value="TonB_sidphr_rcpt"/>
</dbReference>
<keyword evidence="12 19" id="KW-0675">Receptor</keyword>
<keyword evidence="3 14" id="KW-0813">Transport</keyword>
<evidence type="ECO:0000256" key="16">
    <source>
        <dbReference type="RuleBase" id="RU003357"/>
    </source>
</evidence>
<dbReference type="Pfam" id="PF07660">
    <property type="entry name" value="STN"/>
    <property type="match status" value="1"/>
</dbReference>
<keyword evidence="4 14" id="KW-1134">Transmembrane beta strand</keyword>